<reference evidence="2" key="1">
    <citation type="submission" date="2009-03" db="EMBL/GenBank/DDBJ databases">
        <title>Complete genome sequence of Edwardsiella ictaluri 93-146.</title>
        <authorList>
            <person name="Williams M.L."/>
            <person name="Gillaspy A.F."/>
            <person name="Dyer D.W."/>
            <person name="Thune R.L."/>
            <person name="Waldbieser G.C."/>
            <person name="Schuster S.C."/>
            <person name="Gipson J."/>
            <person name="Zaitshik J."/>
            <person name="Landry C."/>
            <person name="Lawrence M.L."/>
        </authorList>
    </citation>
    <scope>NUCLEOTIDE SEQUENCE [LARGE SCALE GENOMIC DNA]</scope>
    <source>
        <strain evidence="2">93-146</strain>
    </source>
</reference>
<organism evidence="1 2">
    <name type="scientific">Edwardsiella ictaluri (strain 93-146)</name>
    <dbReference type="NCBI Taxonomy" id="634503"/>
    <lineage>
        <taxon>Bacteria</taxon>
        <taxon>Pseudomonadati</taxon>
        <taxon>Pseudomonadota</taxon>
        <taxon>Gammaproteobacteria</taxon>
        <taxon>Enterobacterales</taxon>
        <taxon>Hafniaceae</taxon>
        <taxon>Edwardsiella</taxon>
    </lineage>
</organism>
<name>C5BB44_EDWI9</name>
<dbReference type="EMBL" id="CP001600">
    <property type="protein sequence ID" value="ACR70886.1"/>
    <property type="molecule type" value="Genomic_DNA"/>
</dbReference>
<dbReference type="Proteomes" id="UP000001485">
    <property type="component" value="Chromosome"/>
</dbReference>
<accession>C5BB44</accession>
<evidence type="ECO:0000313" key="1">
    <source>
        <dbReference type="EMBL" id="ACR70886.1"/>
    </source>
</evidence>
<proteinExistence type="predicted"/>
<dbReference type="AlphaFoldDB" id="C5BB44"/>
<reference evidence="1 2" key="2">
    <citation type="journal article" date="2012" name="J. Bacteriol.">
        <title>Genome Sequence of Edwardsiella ictaluri 93-146, a Strain Associated with a Natural Channel Catfish Outbreak of Enteric Septicemia of Catfish.</title>
        <authorList>
            <person name="Williams M.L."/>
            <person name="Gillaspy A.F."/>
            <person name="Dyer D.W."/>
            <person name="Thune R.L."/>
            <person name="Waldbieser G.C."/>
            <person name="Schuster S.C."/>
            <person name="Gipson J."/>
            <person name="Zaitshik J."/>
            <person name="Landry C."/>
            <person name="Banes M.M."/>
            <person name="Lawrence M.L."/>
        </authorList>
    </citation>
    <scope>NUCLEOTIDE SEQUENCE [LARGE SCALE GENOMIC DNA]</scope>
    <source>
        <strain evidence="1 2">93-146</strain>
    </source>
</reference>
<dbReference type="HOGENOM" id="CLU_2787211_0_0_6"/>
<gene>
    <name evidence="1" type="ordered locus">NT01EI_3759</name>
</gene>
<dbReference type="KEGG" id="eic:NT01EI_3759"/>
<sequence length="68" mass="7243">MPLLFTGVKATQPVAQIFYFSVQCVAPESAAALSVDIGILSDKGRLLTGVSTVRPSADSVAERQWYQG</sequence>
<evidence type="ECO:0000313" key="2">
    <source>
        <dbReference type="Proteomes" id="UP000001485"/>
    </source>
</evidence>
<protein>
    <submittedName>
        <fullName evidence="1">Uncharacterized protein</fullName>
    </submittedName>
</protein>